<sequence length="25" mass="2679">MVWAAFSSFGAIELAFVSTKTNSVD</sequence>
<dbReference type="AlphaFoldDB" id="A0A1I7WGP4"/>
<proteinExistence type="predicted"/>
<reference evidence="2" key="1">
    <citation type="submission" date="2016-11" db="UniProtKB">
        <authorList>
            <consortium name="WormBaseParasite"/>
        </authorList>
    </citation>
    <scope>IDENTIFICATION</scope>
</reference>
<dbReference type="Proteomes" id="UP000095283">
    <property type="component" value="Unplaced"/>
</dbReference>
<accession>A0A1I7WGP4</accession>
<protein>
    <submittedName>
        <fullName evidence="2">Secreted protein</fullName>
    </submittedName>
</protein>
<dbReference type="WBParaSite" id="Hba_04161">
    <property type="protein sequence ID" value="Hba_04161"/>
    <property type="gene ID" value="Hba_04161"/>
</dbReference>
<evidence type="ECO:0000313" key="2">
    <source>
        <dbReference type="WBParaSite" id="Hba_04161"/>
    </source>
</evidence>
<evidence type="ECO:0000313" key="1">
    <source>
        <dbReference type="Proteomes" id="UP000095283"/>
    </source>
</evidence>
<keyword evidence="1" id="KW-1185">Reference proteome</keyword>
<organism evidence="1 2">
    <name type="scientific">Heterorhabditis bacteriophora</name>
    <name type="common">Entomopathogenic nematode worm</name>
    <dbReference type="NCBI Taxonomy" id="37862"/>
    <lineage>
        <taxon>Eukaryota</taxon>
        <taxon>Metazoa</taxon>
        <taxon>Ecdysozoa</taxon>
        <taxon>Nematoda</taxon>
        <taxon>Chromadorea</taxon>
        <taxon>Rhabditida</taxon>
        <taxon>Rhabditina</taxon>
        <taxon>Rhabditomorpha</taxon>
        <taxon>Strongyloidea</taxon>
        <taxon>Heterorhabditidae</taxon>
        <taxon>Heterorhabditis</taxon>
    </lineage>
</organism>
<name>A0A1I7WGP4_HETBA</name>